<name>A0A084Q8A0_STAC4</name>
<dbReference type="InParanoid" id="A0A084Q8A0"/>
<evidence type="ECO:0000313" key="2">
    <source>
        <dbReference type="Proteomes" id="UP000028524"/>
    </source>
</evidence>
<gene>
    <name evidence="1" type="ORF">S40285_09800</name>
</gene>
<protein>
    <submittedName>
        <fullName evidence="1">Uncharacterized protein</fullName>
    </submittedName>
</protein>
<proteinExistence type="predicted"/>
<dbReference type="Proteomes" id="UP000028524">
    <property type="component" value="Unassembled WGS sequence"/>
</dbReference>
<keyword evidence="2" id="KW-1185">Reference proteome</keyword>
<organism evidence="1 2">
    <name type="scientific">Stachybotrys chlorohalonatus (strain IBT 40285)</name>
    <dbReference type="NCBI Taxonomy" id="1283841"/>
    <lineage>
        <taxon>Eukaryota</taxon>
        <taxon>Fungi</taxon>
        <taxon>Dikarya</taxon>
        <taxon>Ascomycota</taxon>
        <taxon>Pezizomycotina</taxon>
        <taxon>Sordariomycetes</taxon>
        <taxon>Hypocreomycetidae</taxon>
        <taxon>Hypocreales</taxon>
        <taxon>Stachybotryaceae</taxon>
        <taxon>Stachybotrys</taxon>
    </lineage>
</organism>
<dbReference type="AlphaFoldDB" id="A0A084Q8A0"/>
<dbReference type="HOGENOM" id="CLU_3419466_0_0_1"/>
<evidence type="ECO:0000313" key="1">
    <source>
        <dbReference type="EMBL" id="KFA60185.1"/>
    </source>
</evidence>
<reference evidence="1 2" key="1">
    <citation type="journal article" date="2014" name="BMC Genomics">
        <title>Comparative genome sequencing reveals chemotype-specific gene clusters in the toxigenic black mold Stachybotrys.</title>
        <authorList>
            <person name="Semeiks J."/>
            <person name="Borek D."/>
            <person name="Otwinowski Z."/>
            <person name="Grishin N.V."/>
        </authorList>
    </citation>
    <scope>NUCLEOTIDE SEQUENCE [LARGE SCALE GENOMIC DNA]</scope>
    <source>
        <strain evidence="1 2">IBT 40285</strain>
    </source>
</reference>
<dbReference type="EMBL" id="KL661822">
    <property type="protein sequence ID" value="KFA60185.1"/>
    <property type="molecule type" value="Genomic_DNA"/>
</dbReference>
<accession>A0A084Q8A0</accession>
<sequence length="25" mass="2843">MCLHLIKPAKAHMAGIDMRMFSQIV</sequence>